<protein>
    <submittedName>
        <fullName evidence="3">Extracellular solute-binding protein</fullName>
    </submittedName>
</protein>
<comment type="caution">
    <text evidence="3">The sequence shown here is derived from an EMBL/GenBank/DDBJ whole genome shotgun (WGS) entry which is preliminary data.</text>
</comment>
<dbReference type="PIRSF" id="PIRSF002825">
    <property type="entry name" value="CfbpA"/>
    <property type="match status" value="1"/>
</dbReference>
<dbReference type="PANTHER" id="PTHR30006">
    <property type="entry name" value="THIAMINE-BINDING PERIPLASMIC PROTEIN-RELATED"/>
    <property type="match status" value="1"/>
</dbReference>
<dbReference type="Pfam" id="PF13531">
    <property type="entry name" value="SBP_bac_11"/>
    <property type="match status" value="1"/>
</dbReference>
<feature type="signal peptide" evidence="2">
    <location>
        <begin position="1"/>
        <end position="25"/>
    </location>
</feature>
<name>A0ABW9ADN3_9BURK</name>
<dbReference type="PANTHER" id="PTHR30006:SF24">
    <property type="entry name" value="SLL0237 PROTEIN"/>
    <property type="match status" value="1"/>
</dbReference>
<keyword evidence="4" id="KW-1185">Reference proteome</keyword>
<dbReference type="PROSITE" id="PS51318">
    <property type="entry name" value="TAT"/>
    <property type="match status" value="1"/>
</dbReference>
<dbReference type="InterPro" id="IPR026045">
    <property type="entry name" value="Ferric-bd"/>
</dbReference>
<reference evidence="3 4" key="1">
    <citation type="journal article" date="2024" name="Chem. Sci.">
        <title>Discovery of megapolipeptins by genome mining of a Burkholderiales bacteria collection.</title>
        <authorList>
            <person name="Paulo B.S."/>
            <person name="Recchia M.J.J."/>
            <person name="Lee S."/>
            <person name="Fergusson C.H."/>
            <person name="Romanowski S.B."/>
            <person name="Hernandez A."/>
            <person name="Krull N."/>
            <person name="Liu D.Y."/>
            <person name="Cavanagh H."/>
            <person name="Bos A."/>
            <person name="Gray C.A."/>
            <person name="Murphy B.T."/>
            <person name="Linington R.G."/>
            <person name="Eustaquio A.S."/>
        </authorList>
    </citation>
    <scope>NUCLEOTIDE SEQUENCE [LARGE SCALE GENOMIC DNA]</scope>
    <source>
        <strain evidence="3 4">RL21-008-BIB-A</strain>
    </source>
</reference>
<proteinExistence type="predicted"/>
<accession>A0ABW9ADN3</accession>
<dbReference type="Proteomes" id="UP001629246">
    <property type="component" value="Unassembled WGS sequence"/>
</dbReference>
<evidence type="ECO:0000313" key="4">
    <source>
        <dbReference type="Proteomes" id="UP001629246"/>
    </source>
</evidence>
<evidence type="ECO:0000313" key="3">
    <source>
        <dbReference type="EMBL" id="MFL9926359.1"/>
    </source>
</evidence>
<organism evidence="3 4">
    <name type="scientific">Herbaspirillum lusitanum</name>
    <dbReference type="NCBI Taxonomy" id="213312"/>
    <lineage>
        <taxon>Bacteria</taxon>
        <taxon>Pseudomonadati</taxon>
        <taxon>Pseudomonadota</taxon>
        <taxon>Betaproteobacteria</taxon>
        <taxon>Burkholderiales</taxon>
        <taxon>Oxalobacteraceae</taxon>
        <taxon>Herbaspirillum</taxon>
    </lineage>
</organism>
<evidence type="ECO:0000256" key="2">
    <source>
        <dbReference type="SAM" id="SignalP"/>
    </source>
</evidence>
<dbReference type="EMBL" id="JAQQFM010000008">
    <property type="protein sequence ID" value="MFL9926359.1"/>
    <property type="molecule type" value="Genomic_DNA"/>
</dbReference>
<dbReference type="SUPFAM" id="SSF53850">
    <property type="entry name" value="Periplasmic binding protein-like II"/>
    <property type="match status" value="1"/>
</dbReference>
<dbReference type="InterPro" id="IPR006311">
    <property type="entry name" value="TAT_signal"/>
</dbReference>
<sequence length="346" mass="37505">MRITRRSLVLSVALLAAGVTATANAAVDAALIAAAKKEGEVSWYSSLVVNQASRPIAAAFEKKYPGIKVKITSGTATDLLLKIMAEGRANSPRADVSHAGSGLSTLLKGDMIVPYIPSEAARYPAQYKDAKGYWTGQVVSFLVPAMNTDLVKPKDEPKTWNDLLDPKWKGKMAWAQQMTQGGPPGFIGATLNVMGQQKGMDFLRKFSQQRIVNVPANQRVVLDQAIAGEYPIALSTFSHHSELSAKKGAPIKWLKMDYVVGTVDPAFLIKNGPHPNAARLFLEFLLSSEGQAIFRSADYIPADPAVPASIPGLKPETGHFKAVFLPLSLVDADMPKWINIYNELFK</sequence>
<dbReference type="Gene3D" id="3.40.190.10">
    <property type="entry name" value="Periplasmic binding protein-like II"/>
    <property type="match status" value="2"/>
</dbReference>
<feature type="chain" id="PRO_5045302166" evidence="2">
    <location>
        <begin position="26"/>
        <end position="346"/>
    </location>
</feature>
<dbReference type="RefSeq" id="WP_408159564.1">
    <property type="nucleotide sequence ID" value="NZ_JAQQFM010000008.1"/>
</dbReference>
<keyword evidence="1 2" id="KW-0732">Signal</keyword>
<gene>
    <name evidence="3" type="ORF">PQR62_18935</name>
</gene>
<evidence type="ECO:0000256" key="1">
    <source>
        <dbReference type="ARBA" id="ARBA00022729"/>
    </source>
</evidence>